<keyword evidence="2" id="KW-0812">Transmembrane</keyword>
<comment type="function">
    <text evidence="2">NDH-1 shuttles electrons from NADH, via FMN and iron-sulfur (Fe-S) centers, to quinones in the respiratory chain. Couples the redox reaction to proton translocation (for every two electrons transferred, four hydrogen ions are translocated across the cytoplasmic membrane), and thus conserves the redox energy in a proton gradient.</text>
</comment>
<accession>A0A239HY95</accession>
<organism evidence="3 4">
    <name type="scientific">Granulicella rosea</name>
    <dbReference type="NCBI Taxonomy" id="474952"/>
    <lineage>
        <taxon>Bacteria</taxon>
        <taxon>Pseudomonadati</taxon>
        <taxon>Acidobacteriota</taxon>
        <taxon>Terriglobia</taxon>
        <taxon>Terriglobales</taxon>
        <taxon>Acidobacteriaceae</taxon>
        <taxon>Granulicella</taxon>
    </lineage>
</organism>
<keyword evidence="2" id="KW-1003">Cell membrane</keyword>
<dbReference type="GO" id="GO:0008137">
    <property type="term" value="F:NADH dehydrogenase (ubiquinone) activity"/>
    <property type="evidence" value="ECO:0007669"/>
    <property type="project" value="UniProtKB-UniRule"/>
</dbReference>
<evidence type="ECO:0000256" key="2">
    <source>
        <dbReference type="RuleBase" id="RU004429"/>
    </source>
</evidence>
<evidence type="ECO:0000313" key="4">
    <source>
        <dbReference type="Proteomes" id="UP000198356"/>
    </source>
</evidence>
<sequence>MQLALFIIFAALAVAGALNFLLQRHPINSALSLVVVMLSLAVLYWSLGAEFLAAAQVIVYSGAVMVLFVFVVMLLNAGEEERTTGSRAAYFAGIPGAAAVFCLLSFVFLSESKTLGSSNLGGYLNDGTVNIVEISKILFTRLLLPFEVTSILILVAILGAVVLARKEPDPKVVTSSTDAAGVIVIKEKV</sequence>
<dbReference type="EC" id="7.1.1.-" evidence="2"/>
<keyword evidence="2" id="KW-0520">NAD</keyword>
<evidence type="ECO:0000256" key="1">
    <source>
        <dbReference type="ARBA" id="ARBA00005698"/>
    </source>
</evidence>
<feature type="transmembrane region" description="Helical" evidence="2">
    <location>
        <begin position="57"/>
        <end position="77"/>
    </location>
</feature>
<name>A0A239HY95_9BACT</name>
<comment type="caution">
    <text evidence="2">Lacks conserved residue(s) required for the propagation of feature annotation.</text>
</comment>
<protein>
    <recommendedName>
        <fullName evidence="2">NADH-quinone oxidoreductase subunit J</fullName>
        <ecNumber evidence="2">7.1.1.-</ecNumber>
    </recommendedName>
</protein>
<gene>
    <name evidence="3" type="ORF">SAMN05421770_102580</name>
</gene>
<keyword evidence="2" id="KW-1133">Transmembrane helix</keyword>
<evidence type="ECO:0000313" key="3">
    <source>
        <dbReference type="EMBL" id="SNS85184.1"/>
    </source>
</evidence>
<feature type="transmembrane region" description="Helical" evidence="2">
    <location>
        <begin position="27"/>
        <end position="45"/>
    </location>
</feature>
<proteinExistence type="inferred from homology"/>
<dbReference type="OrthoDB" id="9790848at2"/>
<dbReference type="AlphaFoldDB" id="A0A239HY95"/>
<dbReference type="GO" id="GO:0048038">
    <property type="term" value="F:quinone binding"/>
    <property type="evidence" value="ECO:0007669"/>
    <property type="project" value="UniProtKB-UniRule"/>
</dbReference>
<feature type="transmembrane region" description="Helical" evidence="2">
    <location>
        <begin position="89"/>
        <end position="109"/>
    </location>
</feature>
<dbReference type="Gene3D" id="1.20.120.1200">
    <property type="entry name" value="NADH-ubiquinone/plastoquinone oxidoreductase chain 6, subunit NuoJ"/>
    <property type="match status" value="1"/>
</dbReference>
<dbReference type="InterPro" id="IPR042106">
    <property type="entry name" value="Nuo/plastoQ_OxRdtase_6_NuoJ"/>
</dbReference>
<comment type="catalytic activity">
    <reaction evidence="2">
        <text>a quinone + NADH + 5 H(+)(in) = a quinol + NAD(+) + 4 H(+)(out)</text>
        <dbReference type="Rhea" id="RHEA:57888"/>
        <dbReference type="ChEBI" id="CHEBI:15378"/>
        <dbReference type="ChEBI" id="CHEBI:24646"/>
        <dbReference type="ChEBI" id="CHEBI:57540"/>
        <dbReference type="ChEBI" id="CHEBI:57945"/>
        <dbReference type="ChEBI" id="CHEBI:132124"/>
    </reaction>
</comment>
<dbReference type="RefSeq" id="WP_089408052.1">
    <property type="nucleotide sequence ID" value="NZ_FZOU01000002.1"/>
</dbReference>
<dbReference type="Proteomes" id="UP000198356">
    <property type="component" value="Unassembled WGS sequence"/>
</dbReference>
<keyword evidence="2" id="KW-0874">Quinone</keyword>
<keyword evidence="4" id="KW-1185">Reference proteome</keyword>
<dbReference type="PANTHER" id="PTHR33269">
    <property type="entry name" value="NADH-UBIQUINONE OXIDOREDUCTASE CHAIN 6"/>
    <property type="match status" value="1"/>
</dbReference>
<keyword evidence="2" id="KW-0472">Membrane</keyword>
<dbReference type="GO" id="GO:0005886">
    <property type="term" value="C:plasma membrane"/>
    <property type="evidence" value="ECO:0007669"/>
    <property type="project" value="UniProtKB-SubCell"/>
</dbReference>
<comment type="similarity">
    <text evidence="1 2">Belongs to the complex I subunit 6 family.</text>
</comment>
<comment type="subcellular location">
    <subcellularLocation>
        <location evidence="2">Cell membrane</location>
        <topology evidence="2">Multi-pass membrane protein</topology>
    </subcellularLocation>
</comment>
<dbReference type="PANTHER" id="PTHR33269:SF17">
    <property type="entry name" value="NADH-UBIQUINONE OXIDOREDUCTASE CHAIN 6"/>
    <property type="match status" value="1"/>
</dbReference>
<dbReference type="InterPro" id="IPR001457">
    <property type="entry name" value="NADH_UbQ/plastoQ_OxRdtase_su6"/>
</dbReference>
<dbReference type="EMBL" id="FZOU01000002">
    <property type="protein sequence ID" value="SNS85184.1"/>
    <property type="molecule type" value="Genomic_DNA"/>
</dbReference>
<feature type="transmembrane region" description="Helical" evidence="2">
    <location>
        <begin position="142"/>
        <end position="164"/>
    </location>
</feature>
<reference evidence="3 4" key="1">
    <citation type="submission" date="2017-06" db="EMBL/GenBank/DDBJ databases">
        <authorList>
            <person name="Kim H.J."/>
            <person name="Triplett B.A."/>
        </authorList>
    </citation>
    <scope>NUCLEOTIDE SEQUENCE [LARGE SCALE GENOMIC DNA]</scope>
    <source>
        <strain evidence="3 4">DSM 18704</strain>
    </source>
</reference>
<dbReference type="Pfam" id="PF00499">
    <property type="entry name" value="Oxidored_q3"/>
    <property type="match status" value="1"/>
</dbReference>